<dbReference type="SUPFAM" id="SSF56399">
    <property type="entry name" value="ADP-ribosylation"/>
    <property type="match status" value="1"/>
</dbReference>
<accession>A0A8S2ICZ6</accession>
<dbReference type="EMBL" id="CAJNOK010005228">
    <property type="protein sequence ID" value="CAF0965216.1"/>
    <property type="molecule type" value="Genomic_DNA"/>
</dbReference>
<dbReference type="PROSITE" id="PS50088">
    <property type="entry name" value="ANK_REPEAT"/>
    <property type="match status" value="1"/>
</dbReference>
<dbReference type="SUPFAM" id="SSF48403">
    <property type="entry name" value="Ankyrin repeat"/>
    <property type="match status" value="1"/>
</dbReference>
<evidence type="ECO:0000256" key="1">
    <source>
        <dbReference type="PROSITE-ProRule" id="PRU00023"/>
    </source>
</evidence>
<proteinExistence type="predicted"/>
<evidence type="ECO:0000313" key="2">
    <source>
        <dbReference type="EMBL" id="CAF0965216.1"/>
    </source>
</evidence>
<organism evidence="3 4">
    <name type="scientific">Didymodactylos carnosus</name>
    <dbReference type="NCBI Taxonomy" id="1234261"/>
    <lineage>
        <taxon>Eukaryota</taxon>
        <taxon>Metazoa</taxon>
        <taxon>Spiralia</taxon>
        <taxon>Gnathifera</taxon>
        <taxon>Rotifera</taxon>
        <taxon>Eurotatoria</taxon>
        <taxon>Bdelloidea</taxon>
        <taxon>Philodinida</taxon>
        <taxon>Philodinidae</taxon>
        <taxon>Didymodactylos</taxon>
    </lineage>
</organism>
<sequence length="378" mass="43632">MTEHGIKFVVSWTFDHFYQACFKNDIINVKKWLVSMNIDDLNTVGLDGNTALHIASRQGHFKIVLLLLEHHVSRSIRNDEEQTAEHVALTDSIRELLNSSIRPFSNLDTTETHFVATSPDMEGIQWIDIYSNAHRIVHENRNEMKCWLTKVPFINLLDELDRGYIEKISFSSVANRDTIKAHMQKAITDHSPLPLVTAYTEPTRFFSTINHDLAKLGSDFRFECSLALRRFGYRDDEAPQGMGQHIFVAILIYHSDLQPYYYAGITFRGMNITPNDVSLYALGKIVMTRSLLSTSKEREVAEIYLDSTGRERTVPVICIYKVSNPQSSLNITQLSKFQYEKEVLILPFIIFRVTAVREVLTDTYQRIREMELEEINET</sequence>
<dbReference type="Gene3D" id="3.90.176.10">
    <property type="entry name" value="Toxin ADP-ribosyltransferase, Chain A, domain 1"/>
    <property type="match status" value="1"/>
</dbReference>
<name>A0A8S2ICZ6_9BILA</name>
<dbReference type="PROSITE" id="PS50297">
    <property type="entry name" value="ANK_REP_REGION"/>
    <property type="match status" value="1"/>
</dbReference>
<dbReference type="InterPro" id="IPR002110">
    <property type="entry name" value="Ankyrin_rpt"/>
</dbReference>
<dbReference type="Proteomes" id="UP000677228">
    <property type="component" value="Unassembled WGS sequence"/>
</dbReference>
<gene>
    <name evidence="2" type="ORF">OVA965_LOCUS12814</name>
    <name evidence="3" type="ORF">TMI583_LOCUS12818</name>
</gene>
<dbReference type="Gene3D" id="1.25.40.20">
    <property type="entry name" value="Ankyrin repeat-containing domain"/>
    <property type="match status" value="1"/>
</dbReference>
<dbReference type="Pfam" id="PF12796">
    <property type="entry name" value="Ank_2"/>
    <property type="match status" value="1"/>
</dbReference>
<dbReference type="EMBL" id="CAJOBA010005234">
    <property type="protein sequence ID" value="CAF3737216.1"/>
    <property type="molecule type" value="Genomic_DNA"/>
</dbReference>
<dbReference type="AlphaFoldDB" id="A0A8S2ICZ6"/>
<feature type="repeat" description="ANK" evidence="1">
    <location>
        <begin position="47"/>
        <end position="79"/>
    </location>
</feature>
<dbReference type="SMART" id="SM00248">
    <property type="entry name" value="ANK"/>
    <property type="match status" value="1"/>
</dbReference>
<evidence type="ECO:0000313" key="3">
    <source>
        <dbReference type="EMBL" id="CAF3737216.1"/>
    </source>
</evidence>
<protein>
    <recommendedName>
        <fullName evidence="5">ANK_REP_REGION domain-containing protein</fullName>
    </recommendedName>
</protein>
<dbReference type="Proteomes" id="UP000682733">
    <property type="component" value="Unassembled WGS sequence"/>
</dbReference>
<keyword evidence="1" id="KW-0040">ANK repeat</keyword>
<reference evidence="3" key="1">
    <citation type="submission" date="2021-02" db="EMBL/GenBank/DDBJ databases">
        <authorList>
            <person name="Nowell W R."/>
        </authorList>
    </citation>
    <scope>NUCLEOTIDE SEQUENCE</scope>
</reference>
<comment type="caution">
    <text evidence="3">The sequence shown here is derived from an EMBL/GenBank/DDBJ whole genome shotgun (WGS) entry which is preliminary data.</text>
</comment>
<evidence type="ECO:0008006" key="5">
    <source>
        <dbReference type="Google" id="ProtNLM"/>
    </source>
</evidence>
<dbReference type="InterPro" id="IPR036770">
    <property type="entry name" value="Ankyrin_rpt-contain_sf"/>
</dbReference>
<evidence type="ECO:0000313" key="4">
    <source>
        <dbReference type="Proteomes" id="UP000682733"/>
    </source>
</evidence>